<reference evidence="1 2" key="1">
    <citation type="submission" date="2024-09" db="EMBL/GenBank/DDBJ databases">
        <authorList>
            <person name="Sun Q."/>
            <person name="Mori K."/>
        </authorList>
    </citation>
    <scope>NUCLEOTIDE SEQUENCE [LARGE SCALE GENOMIC DNA]</scope>
    <source>
        <strain evidence="1 2">CCM 7957</strain>
    </source>
</reference>
<gene>
    <name evidence="1" type="ORF">ACFFJD_07715</name>
</gene>
<comment type="caution">
    <text evidence="1">The sequence shown here is derived from an EMBL/GenBank/DDBJ whole genome shotgun (WGS) entry which is preliminary data.</text>
</comment>
<protein>
    <submittedName>
        <fullName evidence="1">DUF6308 family protein</fullName>
    </submittedName>
</protein>
<sequence>MRIPIELRTDDVTAAAATLTEYFGGAASGNDPFPSNRYTGASFDSWDSTGTRVADADRFTADDFVAIGMLSVNAGPRAARILLRDEAAEFSDLLQAIGDDRDLGDVDEVIDDSWPAWKLEARLRSVPGIGLTIASKLIARKRPKLYPIWDDVVTGVMGTRKAHLVPIHEALRDGSGLRERLRAARAEAELPDVISELRVLDVVAWMEGKRSKSAQR</sequence>
<dbReference type="Pfam" id="PF19827">
    <property type="entry name" value="DUF6308"/>
    <property type="match status" value="1"/>
</dbReference>
<organism evidence="1 2">
    <name type="scientific">Gordonia phosphorivorans</name>
    <dbReference type="NCBI Taxonomy" id="1056982"/>
    <lineage>
        <taxon>Bacteria</taxon>
        <taxon>Bacillati</taxon>
        <taxon>Actinomycetota</taxon>
        <taxon>Actinomycetes</taxon>
        <taxon>Mycobacteriales</taxon>
        <taxon>Gordoniaceae</taxon>
        <taxon>Gordonia</taxon>
    </lineage>
</organism>
<dbReference type="InterPro" id="IPR046275">
    <property type="entry name" value="DUF6308"/>
</dbReference>
<evidence type="ECO:0000313" key="2">
    <source>
        <dbReference type="Proteomes" id="UP001589783"/>
    </source>
</evidence>
<dbReference type="EMBL" id="JBHLWV010000016">
    <property type="protein sequence ID" value="MFC0314738.1"/>
    <property type="molecule type" value="Genomic_DNA"/>
</dbReference>
<accession>A0ABV6H780</accession>
<dbReference type="Proteomes" id="UP001589783">
    <property type="component" value="Unassembled WGS sequence"/>
</dbReference>
<proteinExistence type="predicted"/>
<dbReference type="RefSeq" id="WP_382362772.1">
    <property type="nucleotide sequence ID" value="NZ_JBHLWV010000016.1"/>
</dbReference>
<keyword evidence="2" id="KW-1185">Reference proteome</keyword>
<name>A0ABV6H780_9ACTN</name>
<evidence type="ECO:0000313" key="1">
    <source>
        <dbReference type="EMBL" id="MFC0314738.1"/>
    </source>
</evidence>